<evidence type="ECO:0000256" key="1">
    <source>
        <dbReference type="ARBA" id="ARBA00006484"/>
    </source>
</evidence>
<dbReference type="InterPro" id="IPR020904">
    <property type="entry name" value="Sc_DH/Rdtase_CS"/>
</dbReference>
<comment type="similarity">
    <text evidence="1">Belongs to the short-chain dehydrogenases/reductases (SDR) family.</text>
</comment>
<dbReference type="CDD" id="cd05233">
    <property type="entry name" value="SDR_c"/>
    <property type="match status" value="1"/>
</dbReference>
<feature type="domain" description="Ketoreductase" evidence="4">
    <location>
        <begin position="12"/>
        <end position="193"/>
    </location>
</feature>
<dbReference type="SMART" id="SM00822">
    <property type="entry name" value="PKS_KR"/>
    <property type="match status" value="1"/>
</dbReference>
<keyword evidence="2" id="KW-0560">Oxidoreductase</keyword>
<dbReference type="Pfam" id="PF13561">
    <property type="entry name" value="adh_short_C2"/>
    <property type="match status" value="1"/>
</dbReference>
<dbReference type="Gene3D" id="3.40.50.720">
    <property type="entry name" value="NAD(P)-binding Rossmann-like Domain"/>
    <property type="match status" value="1"/>
</dbReference>
<keyword evidence="3" id="KW-0520">NAD</keyword>
<dbReference type="EMBL" id="CP010979">
    <property type="protein sequence ID" value="AJQ51063.1"/>
    <property type="molecule type" value="Genomic_DNA"/>
</dbReference>
<dbReference type="InterPro" id="IPR057326">
    <property type="entry name" value="KR_dom"/>
</dbReference>
<accession>A0AAU8SMC6</accession>
<evidence type="ECO:0000313" key="5">
    <source>
        <dbReference type="EMBL" id="AJQ51063.1"/>
    </source>
</evidence>
<dbReference type="SUPFAM" id="SSF51735">
    <property type="entry name" value="NAD(P)-binding Rossmann-fold domains"/>
    <property type="match status" value="1"/>
</dbReference>
<dbReference type="GO" id="GO:0016491">
    <property type="term" value="F:oxidoreductase activity"/>
    <property type="evidence" value="ECO:0007669"/>
    <property type="project" value="UniProtKB-KW"/>
</dbReference>
<name>A0AAU8SMC6_PSEPU</name>
<dbReference type="RefSeq" id="WP_019473502.1">
    <property type="nucleotide sequence ID" value="NZ_CP010979.1"/>
</dbReference>
<organism evidence="5 6">
    <name type="scientific">Pseudomonas putida S13.1.2</name>
    <dbReference type="NCBI Taxonomy" id="1384061"/>
    <lineage>
        <taxon>Bacteria</taxon>
        <taxon>Pseudomonadati</taxon>
        <taxon>Pseudomonadota</taxon>
        <taxon>Gammaproteobacteria</taxon>
        <taxon>Pseudomonadales</taxon>
        <taxon>Pseudomonadaceae</taxon>
        <taxon>Pseudomonas</taxon>
    </lineage>
</organism>
<dbReference type="Proteomes" id="UP000033260">
    <property type="component" value="Chromosome"/>
</dbReference>
<reference evidence="5 6" key="1">
    <citation type="submission" date="2015-02" db="EMBL/GenBank/DDBJ databases">
        <title>Complete Genome Sequencing of Pseudomonas putida S13.1.2.</title>
        <authorList>
            <person name="Chong T.M."/>
            <person name="Chan K.G."/>
            <person name="Dessaux Y."/>
        </authorList>
    </citation>
    <scope>NUCLEOTIDE SEQUENCE [LARGE SCALE GENOMIC DNA]</scope>
    <source>
        <strain evidence="5 6">S13.1.2</strain>
    </source>
</reference>
<evidence type="ECO:0000313" key="6">
    <source>
        <dbReference type="Proteomes" id="UP000033260"/>
    </source>
</evidence>
<dbReference type="PANTHER" id="PTHR24321">
    <property type="entry name" value="DEHYDROGENASES, SHORT CHAIN"/>
    <property type="match status" value="1"/>
</dbReference>
<dbReference type="InterPro" id="IPR002347">
    <property type="entry name" value="SDR_fam"/>
</dbReference>
<proteinExistence type="inferred from homology"/>
<dbReference type="InterPro" id="IPR036291">
    <property type="entry name" value="NAD(P)-bd_dom_sf"/>
</dbReference>
<dbReference type="PRINTS" id="PR00080">
    <property type="entry name" value="SDRFAMILY"/>
</dbReference>
<dbReference type="PANTHER" id="PTHR24321:SF8">
    <property type="entry name" value="ESTRADIOL 17-BETA-DEHYDROGENASE 8-RELATED"/>
    <property type="match status" value="1"/>
</dbReference>
<evidence type="ECO:0000256" key="3">
    <source>
        <dbReference type="ARBA" id="ARBA00023027"/>
    </source>
</evidence>
<dbReference type="AlphaFoldDB" id="A0AAU8SMC6"/>
<gene>
    <name evidence="5" type="ORF">N805_29105</name>
</gene>
<evidence type="ECO:0000259" key="4">
    <source>
        <dbReference type="SMART" id="SM00822"/>
    </source>
</evidence>
<dbReference type="PRINTS" id="PR00081">
    <property type="entry name" value="GDHRDH"/>
</dbReference>
<sequence>MMSSFNTLLEGRRVLVTGGARGLGYAFAQAIAQAGARVVIADVLAGRVQQAACELSGMGLDVTGVSLDLASPESIDACIERTVKRLGGLDGLVNNASITNSGGKNCEELDIETWDQVMQVNVRGTWLMTRAALPALRESGRGAVINLASDTPLWGAPNLLAYVASKGAVIAMTRSLARELGNANITVNAIAPGLVLVEATAYVPEARHRLYTEQRAIQRPQLPDDVSGAVLFALSDLSRFITGQTLPVNGGFVMP</sequence>
<protein>
    <submittedName>
        <fullName evidence="5">Short-chain dehydrogenase</fullName>
    </submittedName>
</protein>
<dbReference type="PROSITE" id="PS00061">
    <property type="entry name" value="ADH_SHORT"/>
    <property type="match status" value="1"/>
</dbReference>
<dbReference type="FunFam" id="3.40.50.720:FF:000084">
    <property type="entry name" value="Short-chain dehydrogenase reductase"/>
    <property type="match status" value="1"/>
</dbReference>
<evidence type="ECO:0000256" key="2">
    <source>
        <dbReference type="ARBA" id="ARBA00023002"/>
    </source>
</evidence>